<evidence type="ECO:0000313" key="3">
    <source>
        <dbReference type="Proteomes" id="UP000295260"/>
    </source>
</evidence>
<keyword evidence="3" id="KW-1185">Reference proteome</keyword>
<organism evidence="2 3">
    <name type="scientific">Flavobacterium dankookense</name>
    <dbReference type="NCBI Taxonomy" id="706186"/>
    <lineage>
        <taxon>Bacteria</taxon>
        <taxon>Pseudomonadati</taxon>
        <taxon>Bacteroidota</taxon>
        <taxon>Flavobacteriia</taxon>
        <taxon>Flavobacteriales</taxon>
        <taxon>Flavobacteriaceae</taxon>
        <taxon>Flavobacterium</taxon>
    </lineage>
</organism>
<accession>A0A4R6Q9G4</accession>
<dbReference type="OrthoDB" id="5382295at2"/>
<evidence type="ECO:0000313" key="2">
    <source>
        <dbReference type="EMBL" id="TDP57829.1"/>
    </source>
</evidence>
<name>A0A4R6Q9G4_9FLAO</name>
<dbReference type="Proteomes" id="UP000295260">
    <property type="component" value="Unassembled WGS sequence"/>
</dbReference>
<comment type="caution">
    <text evidence="2">The sequence shown here is derived from an EMBL/GenBank/DDBJ whole genome shotgun (WGS) entry which is preliminary data.</text>
</comment>
<dbReference type="PROSITE" id="PS51257">
    <property type="entry name" value="PROKAR_LIPOPROTEIN"/>
    <property type="match status" value="1"/>
</dbReference>
<dbReference type="InterPro" id="IPR046232">
    <property type="entry name" value="DUF6265"/>
</dbReference>
<feature type="domain" description="DUF6265" evidence="1">
    <location>
        <begin position="35"/>
        <end position="142"/>
    </location>
</feature>
<gene>
    <name evidence="2" type="ORF">BC748_2647</name>
</gene>
<sequence length="157" mass="18414">MKRLTLLLIISIFFSCKKTEDTTVQKVETNKTEFDWLVGNWIRKNDQDGKQTFERWEKKSNTEFIGIGYTLLEKDTVWKENVRLSKTDTLWEFAVTGKEDTQPTVFKLSKVDERSFVFENNLNEFPKRIEYTNKGNAFSAVVSGDGMTIPFEFEKEN</sequence>
<dbReference type="Pfam" id="PF19780">
    <property type="entry name" value="DUF6265"/>
    <property type="match status" value="1"/>
</dbReference>
<dbReference type="RefSeq" id="WP_133533860.1">
    <property type="nucleotide sequence ID" value="NZ_SNXR01000017.1"/>
</dbReference>
<dbReference type="AlphaFoldDB" id="A0A4R6Q9G4"/>
<proteinExistence type="predicted"/>
<dbReference type="EMBL" id="SNXR01000017">
    <property type="protein sequence ID" value="TDP57829.1"/>
    <property type="molecule type" value="Genomic_DNA"/>
</dbReference>
<evidence type="ECO:0000259" key="1">
    <source>
        <dbReference type="Pfam" id="PF19780"/>
    </source>
</evidence>
<protein>
    <recommendedName>
        <fullName evidence="1">DUF6265 domain-containing protein</fullName>
    </recommendedName>
</protein>
<reference evidence="2 3" key="1">
    <citation type="submission" date="2019-03" db="EMBL/GenBank/DDBJ databases">
        <title>Genomic Encyclopedia of Archaeal and Bacterial Type Strains, Phase II (KMG-II): from individual species to whole genera.</title>
        <authorList>
            <person name="Goeker M."/>
        </authorList>
    </citation>
    <scope>NUCLEOTIDE SEQUENCE [LARGE SCALE GENOMIC DNA]</scope>
    <source>
        <strain evidence="2 3">DSM 25687</strain>
    </source>
</reference>